<proteinExistence type="predicted"/>
<evidence type="ECO:0000313" key="1">
    <source>
        <dbReference type="EMBL" id="SNS95528.1"/>
    </source>
</evidence>
<dbReference type="Proteomes" id="UP000198407">
    <property type="component" value="Unassembled WGS sequence"/>
</dbReference>
<dbReference type="EMBL" id="FZOL01000019">
    <property type="protein sequence ID" value="SNS95528.1"/>
    <property type="molecule type" value="Genomic_DNA"/>
</dbReference>
<keyword evidence="2" id="KW-1185">Reference proteome</keyword>
<sequence length="125" mass="13914">MPVYIFFFEGQARETNRAACGQRLIVEGWRRNAFSLFGFVYLLLDDYRELLRTAKNSLLFTFNLQARGLGNKVDISASSFASKLAPAGWRRRLPLGPLQGSRPMPRSTTAVMVCTACSNCSSLNG</sequence>
<dbReference type="AlphaFoldDB" id="A0A239IQN8"/>
<organism evidence="1 2">
    <name type="scientific">Pseudomonas japonica</name>
    <dbReference type="NCBI Taxonomy" id="256466"/>
    <lineage>
        <taxon>Bacteria</taxon>
        <taxon>Pseudomonadati</taxon>
        <taxon>Pseudomonadota</taxon>
        <taxon>Gammaproteobacteria</taxon>
        <taxon>Pseudomonadales</taxon>
        <taxon>Pseudomonadaceae</taxon>
        <taxon>Pseudomonas</taxon>
    </lineage>
</organism>
<accession>A0A239IQN8</accession>
<protein>
    <submittedName>
        <fullName evidence="1">Uncharacterized protein</fullName>
    </submittedName>
</protein>
<reference evidence="2" key="1">
    <citation type="submission" date="2017-06" db="EMBL/GenBank/DDBJ databases">
        <authorList>
            <person name="Varghese N."/>
            <person name="Submissions S."/>
        </authorList>
    </citation>
    <scope>NUCLEOTIDE SEQUENCE [LARGE SCALE GENOMIC DNA]</scope>
    <source>
        <strain evidence="2">DSM 22348</strain>
    </source>
</reference>
<name>A0A239IQN8_9PSED</name>
<dbReference type="RefSeq" id="WP_141137322.1">
    <property type="nucleotide sequence ID" value="NZ_FZOL01000019.1"/>
</dbReference>
<gene>
    <name evidence="1" type="ORF">SAMN05444352_119101</name>
</gene>
<evidence type="ECO:0000313" key="2">
    <source>
        <dbReference type="Proteomes" id="UP000198407"/>
    </source>
</evidence>